<dbReference type="InterPro" id="IPR029473">
    <property type="entry name" value="MOR2-PAG1_mid"/>
</dbReference>
<dbReference type="PANTHER" id="PTHR12295:SF30">
    <property type="entry name" value="PROTEIN FURRY"/>
    <property type="match status" value="1"/>
</dbReference>
<feature type="compositionally biased region" description="Polar residues" evidence="1">
    <location>
        <begin position="1128"/>
        <end position="1143"/>
    </location>
</feature>
<feature type="compositionally biased region" description="Basic and acidic residues" evidence="1">
    <location>
        <begin position="218"/>
        <end position="236"/>
    </location>
</feature>
<dbReference type="InterPro" id="IPR039867">
    <property type="entry name" value="Furry/Tao3/Mor2"/>
</dbReference>
<dbReference type="InterPro" id="IPR016024">
    <property type="entry name" value="ARM-type_fold"/>
</dbReference>
<dbReference type="OrthoDB" id="6287725at2759"/>
<protein>
    <submittedName>
        <fullName evidence="5">Heat containing protein, putative</fullName>
    </submittedName>
</protein>
<feature type="compositionally biased region" description="Basic and acidic residues" evidence="1">
    <location>
        <begin position="1203"/>
        <end position="1214"/>
    </location>
</feature>
<dbReference type="InterPro" id="IPR025481">
    <property type="entry name" value="Cell_Morphogen_C"/>
</dbReference>
<dbReference type="Pfam" id="PF14225">
    <property type="entry name" value="MOR2-PAG1_C"/>
    <property type="match status" value="1"/>
</dbReference>
<evidence type="ECO:0000256" key="1">
    <source>
        <dbReference type="SAM" id="MobiDB-lite"/>
    </source>
</evidence>
<dbReference type="CTD" id="8235457"/>
<feature type="domain" description="Cell morphogenesis central region" evidence="3">
    <location>
        <begin position="87"/>
        <end position="170"/>
    </location>
</feature>
<feature type="compositionally biased region" description="Basic and acidic residues" evidence="1">
    <location>
        <begin position="1271"/>
        <end position="1281"/>
    </location>
</feature>
<feature type="compositionally biased region" description="Polar residues" evidence="1">
    <location>
        <begin position="1069"/>
        <end position="1078"/>
    </location>
</feature>
<reference evidence="5" key="2">
    <citation type="submission" date="2007-04" db="EMBL/GenBank/DDBJ databases">
        <title>The genome of the human body louse.</title>
        <authorList>
            <consortium name="The Human Body Louse Genome Consortium"/>
            <person name="Kirkness E."/>
            <person name="Walenz B."/>
            <person name="Hass B."/>
            <person name="Bruggner R."/>
            <person name="Strausberg R."/>
        </authorList>
    </citation>
    <scope>NUCLEOTIDE SEQUENCE</scope>
    <source>
        <strain evidence="5">USDA</strain>
    </source>
</reference>
<dbReference type="eggNOG" id="KOG1825">
    <property type="taxonomic scope" value="Eukaryota"/>
</dbReference>
<feature type="domain" description="Protein furry C-terminal" evidence="4">
    <location>
        <begin position="1298"/>
        <end position="1642"/>
    </location>
</feature>
<dbReference type="STRING" id="121224.E0VZU6"/>
<evidence type="ECO:0000313" key="5">
    <source>
        <dbReference type="EMBL" id="EEB18902.1"/>
    </source>
</evidence>
<sequence>MYLSKQLAQLHPELTMPMFSEITYRFQTARPELRQLLLQYLLPWLYNMELVDPKVPPANPLSYFQYYANEVNRAGTRREGWGSAEATEMVLNNLFYLTAKFSDEHPKEIEELWTTLCSCWPNNLKVIIRYLLIISGMAPQELLSYTKRVVLYLARSRPDRLLDEMMNELQMVETLNCLIERTETPPFYRLTSMRKASSHSDGPSGMAGQNDTGNRNELGVEKGTIHTKRHSGEDPVKTGTSKSDSALRSLSSYSNHRSEKGRTTSGPSIVADDASNQVVSEPQVVIEDGCTVLRNGQGDRFDVPQPHPLPMPEYGGYFAPLTEYLPDCSQPISGFHRCNVAVMLLTDVVVDGVEVDWSIHVPLMLHILFLGLDHTRPLVHEHCKTLLLNLLVVLADHSDHLTVAQILLNSKTKLLGLGLHIPSLPVINHNFTEPDSNFDSYLQGPALPVLVQQPGVGVGGGGPPVVESGNSTVPAIVTSDVILESLSVKPGPDMPIQDVVKSLINFLSYRHNQPLWSYEDITAKVWSIKSAEQLDTFLQHVHRVFRDSLPLAVINERWAQTALQLGLSCSSRHYAGRSLQIFRSLRIAITSRMLSDILSRLVETVAEQGEDMQGYVTELLLTLEAAVDSLESDFRPLDFMKEIFKSTPNLNNKDSMGGKRSLCGNMGLGPLNPNAGREGHTRSTSYSVSYCMRNKPGSPASENKDIRARAHTEIEPRTGCNLKYPTNLSRSRSAQSLKLLGDSSSQDDKMTILAQLFWIAVSLLESDYEHEFLLALRLLSRVLHRLPLDRPDARDKVEKLQAQIRWTSFPGVHALLLKGCTNPNTYEAVVPLLSMFTPLLDLPMVDPTQSLAFPMNVIALLPYMLLNFEDANELCIRSAENIAQASSDKGKKLENLGTVMNLYSRRTFSKESFQWTKCVVKYLYDTYAHLSLNILAFLVEVLEKGPSVMQQPVLSIIHCMLHYIDLASSAAQPINADLLRVIAKYVGGSHWKEALKILKLVVARSSTLVAPTAIHSHMESSSSPHPSFSENEIFTKKELPGPTMEFTFDLSQTPVIGRRFIPRKEEKSNVSPRRSVSLSPADGGNVTGWKRPWMCQGRVRECLVNVLTTCGQRVGLPKSPSVIFSQSSDLMERQSSMASSTEEVSGPNDLSGGSRRDDATQDQFGVFKDFDFLEYESESVEGESTDNFNWGVRRRPLLEGKTDSEVISSAHEESISEDTPVLEKKKRGIVEESSDDEVGSESPLDEVPVASDFVITSVTSNIIYPPSSLALRDRRSSETRSDTSGSSVGDLGDDTPCNASPSLTGHLSFRPVVRDCAEEAWKQQILSLFNHIPTTSTLELFQLLNKLIKDVVGKTIEMTRESCANLTGRDVQLLTSRLTTVCELLSNRADPPHVWFTVDALQEPKFTDALRFGMLEIQQHLETFLDKKEQAAEFVGGIKTSAKLHLLADEEGGETNCSDIILDLGRALYKLHFQLLLLLESAHKMVTSLHTIARMHQLSDISDEVSVVKEALGKAAEEVSYSDRGTPTPTASPSTSPGSIITLDSKLDDEVALMDLVSEGEWAAALKHARLNRLDYFKFKKKKKKRSEPISTGFDDSDDITEILNVYCKVLSRGKSGVFVVTSSETELNELTCKLRENLFQVLGAVTHLENQMKETKEIQRNTDY</sequence>
<dbReference type="HOGENOM" id="CLU_003746_1_0_1"/>
<evidence type="ECO:0000259" key="4">
    <source>
        <dbReference type="Pfam" id="PF19421"/>
    </source>
</evidence>
<dbReference type="PhylomeDB" id="E0VZU6"/>
<feature type="region of interest" description="Disordered" evidence="1">
    <location>
        <begin position="193"/>
        <end position="276"/>
    </location>
</feature>
<dbReference type="RefSeq" id="XP_002431640.1">
    <property type="nucleotide sequence ID" value="XM_002431595.1"/>
</dbReference>
<dbReference type="GO" id="GO:0031175">
    <property type="term" value="P:neuron projection development"/>
    <property type="evidence" value="ECO:0007669"/>
    <property type="project" value="TreeGrafter"/>
</dbReference>
<feature type="region of interest" description="Disordered" evidence="1">
    <location>
        <begin position="1518"/>
        <end position="1539"/>
    </location>
</feature>
<dbReference type="GeneID" id="8235457"/>
<gene>
    <name evidence="5" type="ORF">Phum_PHUM538540</name>
</gene>
<feature type="domain" description="Cell morphogenesis central region" evidence="3">
    <location>
        <begin position="336"/>
        <end position="397"/>
    </location>
</feature>
<dbReference type="GO" id="GO:0000902">
    <property type="term" value="P:cell morphogenesis"/>
    <property type="evidence" value="ECO:0007669"/>
    <property type="project" value="InterPro"/>
</dbReference>
<feature type="domain" description="Cell morphogenesis protein C-terminal" evidence="2">
    <location>
        <begin position="754"/>
        <end position="1005"/>
    </location>
</feature>
<proteinExistence type="predicted"/>
<evidence type="ECO:0000259" key="2">
    <source>
        <dbReference type="Pfam" id="PF14225"/>
    </source>
</evidence>
<dbReference type="InterPro" id="IPR045842">
    <property type="entry name" value="Fry_C"/>
</dbReference>
<feature type="compositionally biased region" description="Low complexity" evidence="1">
    <location>
        <begin position="1525"/>
        <end position="1539"/>
    </location>
</feature>
<evidence type="ECO:0000259" key="3">
    <source>
        <dbReference type="Pfam" id="PF14228"/>
    </source>
</evidence>
<reference evidence="5" key="1">
    <citation type="submission" date="2007-04" db="EMBL/GenBank/DDBJ databases">
        <title>Annotation of Pediculus humanus corporis strain USDA.</title>
        <authorList>
            <person name="Kirkness E."/>
            <person name="Hannick L."/>
            <person name="Hass B."/>
            <person name="Bruggner R."/>
            <person name="Lawson D."/>
            <person name="Bidwell S."/>
            <person name="Joardar V."/>
            <person name="Caler E."/>
            <person name="Walenz B."/>
            <person name="Inman J."/>
            <person name="Schobel S."/>
            <person name="Galinsky K."/>
            <person name="Amedeo P."/>
            <person name="Strausberg R."/>
        </authorList>
    </citation>
    <scope>NUCLEOTIDE SEQUENCE</scope>
    <source>
        <strain evidence="5">USDA</strain>
    </source>
</reference>
<feature type="region of interest" description="Disordered" evidence="1">
    <location>
        <begin position="1128"/>
        <end position="1159"/>
    </location>
</feature>
<accession>E0VZU6</accession>
<dbReference type="KEGG" id="phu:Phum_PHUM538540"/>
<feature type="region of interest" description="Disordered" evidence="1">
    <location>
        <begin position="1062"/>
        <end position="1082"/>
    </location>
</feature>
<feature type="region of interest" description="Disordered" evidence="1">
    <location>
        <begin position="1203"/>
        <end position="1245"/>
    </location>
</feature>
<dbReference type="GO" id="GO:0005938">
    <property type="term" value="C:cell cortex"/>
    <property type="evidence" value="ECO:0007669"/>
    <property type="project" value="TreeGrafter"/>
</dbReference>
<organism>
    <name type="scientific">Pediculus humanus subsp. corporis</name>
    <name type="common">Body louse</name>
    <dbReference type="NCBI Taxonomy" id="121224"/>
    <lineage>
        <taxon>Eukaryota</taxon>
        <taxon>Metazoa</taxon>
        <taxon>Ecdysozoa</taxon>
        <taxon>Arthropoda</taxon>
        <taxon>Hexapoda</taxon>
        <taxon>Insecta</taxon>
        <taxon>Pterygota</taxon>
        <taxon>Neoptera</taxon>
        <taxon>Paraneoptera</taxon>
        <taxon>Psocodea</taxon>
        <taxon>Troctomorpha</taxon>
        <taxon>Phthiraptera</taxon>
        <taxon>Anoplura</taxon>
        <taxon>Pediculidae</taxon>
        <taxon>Pediculus</taxon>
    </lineage>
</organism>
<dbReference type="PANTHER" id="PTHR12295">
    <property type="entry name" value="FURRY-RELATED"/>
    <property type="match status" value="1"/>
</dbReference>
<dbReference type="Pfam" id="PF14228">
    <property type="entry name" value="MOR2-PAG1_mid"/>
    <property type="match status" value="3"/>
</dbReference>
<feature type="domain" description="Protein furry C-terminal" evidence="4">
    <location>
        <begin position="1036"/>
        <end position="1243"/>
    </location>
</feature>
<dbReference type="EMBL" id="DS235854">
    <property type="protein sequence ID" value="EEB18902.1"/>
    <property type="molecule type" value="Genomic_DNA"/>
</dbReference>
<feature type="domain" description="Cell morphogenesis central region" evidence="3">
    <location>
        <begin position="498"/>
        <end position="599"/>
    </location>
</feature>
<dbReference type="OMA" id="IGKYVQX"/>
<name>E0VZU6_PEDHC</name>
<feature type="compositionally biased region" description="Low complexity" evidence="1">
    <location>
        <begin position="241"/>
        <end position="254"/>
    </location>
</feature>
<dbReference type="Pfam" id="PF19421">
    <property type="entry name" value="Fry_C"/>
    <property type="match status" value="2"/>
</dbReference>
<feature type="region of interest" description="Disordered" evidence="1">
    <location>
        <begin position="1271"/>
        <end position="1296"/>
    </location>
</feature>
<dbReference type="SUPFAM" id="SSF48371">
    <property type="entry name" value="ARM repeat"/>
    <property type="match status" value="1"/>
</dbReference>
<dbReference type="GO" id="GO:0030427">
    <property type="term" value="C:site of polarized growth"/>
    <property type="evidence" value="ECO:0007669"/>
    <property type="project" value="TreeGrafter"/>
</dbReference>